<evidence type="ECO:0000256" key="2">
    <source>
        <dbReference type="ARBA" id="ARBA00022729"/>
    </source>
</evidence>
<dbReference type="InterPro" id="IPR052176">
    <property type="entry name" value="Glycosyl_Hydrlase_43_Enz"/>
</dbReference>
<dbReference type="SUPFAM" id="SSF49785">
    <property type="entry name" value="Galactose-binding domain-like"/>
    <property type="match status" value="1"/>
</dbReference>
<keyword evidence="2 9" id="KW-0732">Signal</keyword>
<dbReference type="AlphaFoldDB" id="A0AAE0WLE1"/>
<dbReference type="CDD" id="cd18618">
    <property type="entry name" value="GH43_Xsa43E-like"/>
    <property type="match status" value="1"/>
</dbReference>
<feature type="site" description="Important for catalytic activity, responsible for pKa modulation of the active site Glu and correct orientation of both the proton donor and substrate" evidence="7">
    <location>
        <position position="143"/>
    </location>
</feature>
<dbReference type="PROSITE" id="PS51175">
    <property type="entry name" value="CBM6"/>
    <property type="match status" value="1"/>
</dbReference>
<accession>A0AAE0WLE1</accession>
<evidence type="ECO:0000256" key="9">
    <source>
        <dbReference type="SAM" id="SignalP"/>
    </source>
</evidence>
<dbReference type="GO" id="GO:0005975">
    <property type="term" value="P:carbohydrate metabolic process"/>
    <property type="evidence" value="ECO:0007669"/>
    <property type="project" value="InterPro"/>
</dbReference>
<comment type="similarity">
    <text evidence="1 8">Belongs to the glycosyl hydrolase 43 family.</text>
</comment>
<dbReference type="Pfam" id="PF03422">
    <property type="entry name" value="CBM_6"/>
    <property type="match status" value="1"/>
</dbReference>
<dbReference type="GO" id="GO:0004553">
    <property type="term" value="F:hydrolase activity, hydrolyzing O-glycosyl compounds"/>
    <property type="evidence" value="ECO:0007669"/>
    <property type="project" value="InterPro"/>
</dbReference>
<organism evidence="11 12">
    <name type="scientific">Recurvomyces mirabilis</name>
    <dbReference type="NCBI Taxonomy" id="574656"/>
    <lineage>
        <taxon>Eukaryota</taxon>
        <taxon>Fungi</taxon>
        <taxon>Dikarya</taxon>
        <taxon>Ascomycota</taxon>
        <taxon>Pezizomycotina</taxon>
        <taxon>Dothideomycetes</taxon>
        <taxon>Dothideomycetidae</taxon>
        <taxon>Mycosphaerellales</taxon>
        <taxon>Teratosphaeriaceae</taxon>
        <taxon>Recurvomyces</taxon>
    </lineage>
</organism>
<dbReference type="PANTHER" id="PTHR43772:SF2">
    <property type="entry name" value="PUTATIVE (AFU_ORTHOLOGUE AFUA_2G04480)-RELATED"/>
    <property type="match status" value="1"/>
</dbReference>
<dbReference type="Proteomes" id="UP001274830">
    <property type="component" value="Unassembled WGS sequence"/>
</dbReference>
<feature type="active site" description="Proton donor" evidence="6">
    <location>
        <position position="192"/>
    </location>
</feature>
<proteinExistence type="inferred from homology"/>
<dbReference type="InterPro" id="IPR006710">
    <property type="entry name" value="Glyco_hydro_43"/>
</dbReference>
<feature type="chain" id="PRO_5042023905" description="CBM6 domain-containing protein" evidence="9">
    <location>
        <begin position="19"/>
        <end position="429"/>
    </location>
</feature>
<dbReference type="Gene3D" id="2.115.10.20">
    <property type="entry name" value="Glycosyl hydrolase domain, family 43"/>
    <property type="match status" value="1"/>
</dbReference>
<dbReference type="InterPro" id="IPR005084">
    <property type="entry name" value="CBM6"/>
</dbReference>
<dbReference type="SMART" id="SM00606">
    <property type="entry name" value="CBD_IV"/>
    <property type="match status" value="1"/>
</dbReference>
<dbReference type="EMBL" id="JAUTXT010000022">
    <property type="protein sequence ID" value="KAK3673877.1"/>
    <property type="molecule type" value="Genomic_DNA"/>
</dbReference>
<dbReference type="Pfam" id="PF04616">
    <property type="entry name" value="Glyco_hydro_43"/>
    <property type="match status" value="1"/>
</dbReference>
<comment type="caution">
    <text evidence="11">The sequence shown here is derived from an EMBL/GenBank/DDBJ whole genome shotgun (WGS) entry which is preliminary data.</text>
</comment>
<dbReference type="InterPro" id="IPR006584">
    <property type="entry name" value="Cellulose-bd_IV"/>
</dbReference>
<evidence type="ECO:0000259" key="10">
    <source>
        <dbReference type="PROSITE" id="PS51175"/>
    </source>
</evidence>
<feature type="signal peptide" evidence="9">
    <location>
        <begin position="1"/>
        <end position="18"/>
    </location>
</feature>
<feature type="domain" description="CBM6" evidence="10">
    <location>
        <begin position="307"/>
        <end position="427"/>
    </location>
</feature>
<evidence type="ECO:0000256" key="4">
    <source>
        <dbReference type="ARBA" id="ARBA00023277"/>
    </source>
</evidence>
<dbReference type="SUPFAM" id="SSF75005">
    <property type="entry name" value="Arabinanase/levansucrase/invertase"/>
    <property type="match status" value="1"/>
</dbReference>
<reference evidence="11" key="1">
    <citation type="submission" date="2023-07" db="EMBL/GenBank/DDBJ databases">
        <title>Black Yeasts Isolated from many extreme environments.</title>
        <authorList>
            <person name="Coleine C."/>
            <person name="Stajich J.E."/>
            <person name="Selbmann L."/>
        </authorList>
    </citation>
    <scope>NUCLEOTIDE SEQUENCE</scope>
    <source>
        <strain evidence="11">CCFEE 5485</strain>
    </source>
</reference>
<evidence type="ECO:0000256" key="6">
    <source>
        <dbReference type="PIRSR" id="PIRSR606710-1"/>
    </source>
</evidence>
<evidence type="ECO:0000256" key="7">
    <source>
        <dbReference type="PIRSR" id="PIRSR606710-2"/>
    </source>
</evidence>
<dbReference type="Gene3D" id="2.60.120.260">
    <property type="entry name" value="Galactose-binding domain-like"/>
    <property type="match status" value="1"/>
</dbReference>
<evidence type="ECO:0000256" key="3">
    <source>
        <dbReference type="ARBA" id="ARBA00022801"/>
    </source>
</evidence>
<keyword evidence="3 8" id="KW-0378">Hydrolase</keyword>
<name>A0AAE0WLE1_9PEZI</name>
<evidence type="ECO:0000256" key="5">
    <source>
        <dbReference type="ARBA" id="ARBA00023295"/>
    </source>
</evidence>
<protein>
    <recommendedName>
        <fullName evidence="10">CBM6 domain-containing protein</fullName>
    </recommendedName>
</protein>
<dbReference type="InterPro" id="IPR023296">
    <property type="entry name" value="Glyco_hydro_beta-prop_sf"/>
</dbReference>
<dbReference type="InterPro" id="IPR008979">
    <property type="entry name" value="Galactose-bd-like_sf"/>
</dbReference>
<keyword evidence="5 8" id="KW-0326">Glycosidase</keyword>
<dbReference type="PANTHER" id="PTHR43772">
    <property type="entry name" value="ENDO-1,4-BETA-XYLANASE"/>
    <property type="match status" value="1"/>
</dbReference>
<evidence type="ECO:0000256" key="8">
    <source>
        <dbReference type="RuleBase" id="RU361187"/>
    </source>
</evidence>
<evidence type="ECO:0000313" key="12">
    <source>
        <dbReference type="Proteomes" id="UP001274830"/>
    </source>
</evidence>
<evidence type="ECO:0000313" key="11">
    <source>
        <dbReference type="EMBL" id="KAK3673877.1"/>
    </source>
</evidence>
<dbReference type="GO" id="GO:0030246">
    <property type="term" value="F:carbohydrate binding"/>
    <property type="evidence" value="ECO:0007669"/>
    <property type="project" value="InterPro"/>
</dbReference>
<gene>
    <name evidence="11" type="ORF">LTR78_006079</name>
</gene>
<keyword evidence="12" id="KW-1185">Reference proteome</keyword>
<evidence type="ECO:0000256" key="1">
    <source>
        <dbReference type="ARBA" id="ARBA00009865"/>
    </source>
</evidence>
<keyword evidence="4" id="KW-0119">Carbohydrate metabolism</keyword>
<dbReference type="CDD" id="cd04084">
    <property type="entry name" value="CBM6_xylanase-like"/>
    <property type="match status" value="1"/>
</dbReference>
<feature type="active site" description="Proton acceptor" evidence="6">
    <location>
        <position position="30"/>
    </location>
</feature>
<sequence>MLSSLLTIAATFGVLALADNPFVQTIFTADPAPVVYNGRVYAFLDHDNNGATYYDMTDWHLFSTADMANWQDHGTILSLKDFSWAKANAWAPQIIPRNGKFYFYVPVTASSGADAIGVAVSSSITGPYKDALGKPLVSNSEIDPTVFIDDDGQAYLYYGNPDLYYVKLNTDMISYSQGPTKISLPSGAGFQEAPWVYKRNGTYYVAYAGTCCSENIRYMTGKSPTGPFTYKGVIMPTQGKSFTNHEAIIDFNGHSYFFYHNGALPGGSGYQRSACVEEFKYNSDGTIPTIQMTTAGVNQIGTLNPYVRQEAETAAWSQSVRTETCREGGMDVTSIQSGSYIKVRGVAFGTTGAKSLSVRVAGTGSGSIAIHLGSTGGTLAGTCSVSSSGGSQTWKDVTCSITNAKGTQDLYFVFSGSGYNFDYWQFTSA</sequence>